<dbReference type="FunFam" id="3.20.20.100:FF:000015">
    <property type="entry name" value="Oxidoreductase, aldo/keto reductase family"/>
    <property type="match status" value="1"/>
</dbReference>
<dbReference type="OMA" id="YCLQKNW"/>
<dbReference type="Pfam" id="PF00248">
    <property type="entry name" value="Aldo_ket_red"/>
    <property type="match status" value="1"/>
</dbReference>
<sequence length="282" mass="31191">MASKLNLNTLLSLPNSSVKIPQLGFGVYQSPTGVCVQSTLAALKAGYRHIDTAQYYANEKEVGEGVRQSGLKRSDIFITTKILSPAGSVEKNYEKCLESVHAIDGKDGYVDLFLIHTSNMPAQSRKDIYQALEKLLEDGKTKAIGVSNWGISAIEELKSFAKVYPPHVNQIELHPFAQQREIVDFCHKNGIVVEAYCPLVRNQKANDPTLNAIAKAHSKSVAQVLVRYCLQKNWVPLPKSDTPSRIKENANLYDFELSDEEMKKLDDLDQGAEGAIVQAVTN</sequence>
<evidence type="ECO:0000256" key="1">
    <source>
        <dbReference type="ARBA" id="ARBA00007905"/>
    </source>
</evidence>
<evidence type="ECO:0000313" key="7">
    <source>
        <dbReference type="EMBL" id="EPE35414.1"/>
    </source>
</evidence>
<protein>
    <submittedName>
        <fullName evidence="7">NAD(P)-linked oxidoreductase</fullName>
    </submittedName>
</protein>
<reference evidence="7 8" key="1">
    <citation type="journal article" date="2013" name="BMC Genomics">
        <title>Genomics-driven discovery of the pneumocandin biosynthetic gene cluster in the fungus Glarea lozoyensis.</title>
        <authorList>
            <person name="Chen L."/>
            <person name="Yue Q."/>
            <person name="Zhang X."/>
            <person name="Xiang M."/>
            <person name="Wang C."/>
            <person name="Li S."/>
            <person name="Che Y."/>
            <person name="Ortiz-Lopez F.J."/>
            <person name="Bills G.F."/>
            <person name="Liu X."/>
            <person name="An Z."/>
        </authorList>
    </citation>
    <scope>NUCLEOTIDE SEQUENCE [LARGE SCALE GENOMIC DNA]</scope>
    <source>
        <strain evidence="8">ATCC 20868 / MF5171</strain>
    </source>
</reference>
<dbReference type="STRING" id="1116229.S3DE85"/>
<dbReference type="SUPFAM" id="SSF51430">
    <property type="entry name" value="NAD(P)-linked oxidoreductase"/>
    <property type="match status" value="1"/>
</dbReference>
<evidence type="ECO:0000256" key="5">
    <source>
        <dbReference type="PIRSR" id="PIRSR000097-3"/>
    </source>
</evidence>
<dbReference type="CDD" id="cd19071">
    <property type="entry name" value="AKR_AKR1-5-like"/>
    <property type="match status" value="1"/>
</dbReference>
<feature type="site" description="Lowers pKa of active site Tyr" evidence="5">
    <location>
        <position position="81"/>
    </location>
</feature>
<dbReference type="RefSeq" id="XP_008077493.1">
    <property type="nucleotide sequence ID" value="XM_008079302.1"/>
</dbReference>
<dbReference type="HOGENOM" id="CLU_023205_0_1_1"/>
<dbReference type="OrthoDB" id="416253at2759"/>
<evidence type="ECO:0000313" key="8">
    <source>
        <dbReference type="Proteomes" id="UP000016922"/>
    </source>
</evidence>
<dbReference type="PRINTS" id="PR00069">
    <property type="entry name" value="ALDKETRDTASE"/>
</dbReference>
<dbReference type="GeneID" id="19470155"/>
<dbReference type="PROSITE" id="PS00063">
    <property type="entry name" value="ALDOKETO_REDUCTASE_3"/>
    <property type="match status" value="1"/>
</dbReference>
<dbReference type="KEGG" id="glz:GLAREA_11113"/>
<comment type="similarity">
    <text evidence="1">Belongs to the aldo/keto reductase family.</text>
</comment>
<feature type="binding site" evidence="4">
    <location>
        <position position="116"/>
    </location>
    <ligand>
        <name>substrate</name>
    </ligand>
</feature>
<dbReference type="InterPro" id="IPR036812">
    <property type="entry name" value="NAD(P)_OxRdtase_dom_sf"/>
</dbReference>
<gene>
    <name evidence="7" type="ORF">GLAREA_11113</name>
</gene>
<dbReference type="EMBL" id="KE145354">
    <property type="protein sequence ID" value="EPE35414.1"/>
    <property type="molecule type" value="Genomic_DNA"/>
</dbReference>
<dbReference type="InterPro" id="IPR018170">
    <property type="entry name" value="Aldo/ket_reductase_CS"/>
</dbReference>
<organism evidence="7 8">
    <name type="scientific">Glarea lozoyensis (strain ATCC 20868 / MF5171)</name>
    <dbReference type="NCBI Taxonomy" id="1116229"/>
    <lineage>
        <taxon>Eukaryota</taxon>
        <taxon>Fungi</taxon>
        <taxon>Dikarya</taxon>
        <taxon>Ascomycota</taxon>
        <taxon>Pezizomycotina</taxon>
        <taxon>Leotiomycetes</taxon>
        <taxon>Helotiales</taxon>
        <taxon>Helotiaceae</taxon>
        <taxon>Glarea</taxon>
    </lineage>
</organism>
<dbReference type="PROSITE" id="PS00798">
    <property type="entry name" value="ALDOKETO_REDUCTASE_1"/>
    <property type="match status" value="1"/>
</dbReference>
<evidence type="ECO:0000256" key="2">
    <source>
        <dbReference type="ARBA" id="ARBA00023002"/>
    </source>
</evidence>
<dbReference type="GO" id="GO:0016491">
    <property type="term" value="F:oxidoreductase activity"/>
    <property type="evidence" value="ECO:0007669"/>
    <property type="project" value="UniProtKB-KW"/>
</dbReference>
<dbReference type="PANTHER" id="PTHR43827:SF13">
    <property type="entry name" value="ALDO_KETO REDUCTASE FAMILY PROTEIN"/>
    <property type="match status" value="1"/>
</dbReference>
<dbReference type="InterPro" id="IPR023210">
    <property type="entry name" value="NADP_OxRdtase_dom"/>
</dbReference>
<feature type="domain" description="NADP-dependent oxidoreductase" evidence="6">
    <location>
        <begin position="41"/>
        <end position="269"/>
    </location>
</feature>
<evidence type="ECO:0000256" key="3">
    <source>
        <dbReference type="PIRSR" id="PIRSR000097-1"/>
    </source>
</evidence>
<dbReference type="PANTHER" id="PTHR43827">
    <property type="entry name" value="2,5-DIKETO-D-GLUCONIC ACID REDUCTASE"/>
    <property type="match status" value="1"/>
</dbReference>
<evidence type="ECO:0000259" key="6">
    <source>
        <dbReference type="Pfam" id="PF00248"/>
    </source>
</evidence>
<dbReference type="InterPro" id="IPR020471">
    <property type="entry name" value="AKR"/>
</dbReference>
<proteinExistence type="inferred from homology"/>
<accession>S3DE85</accession>
<name>S3DE85_GLAL2</name>
<dbReference type="AlphaFoldDB" id="S3DE85"/>
<dbReference type="Gene3D" id="3.20.20.100">
    <property type="entry name" value="NADP-dependent oxidoreductase domain"/>
    <property type="match status" value="1"/>
</dbReference>
<dbReference type="eggNOG" id="KOG1577">
    <property type="taxonomic scope" value="Eukaryota"/>
</dbReference>
<keyword evidence="2" id="KW-0560">Oxidoreductase</keyword>
<evidence type="ECO:0000256" key="4">
    <source>
        <dbReference type="PIRSR" id="PIRSR000097-2"/>
    </source>
</evidence>
<dbReference type="Proteomes" id="UP000016922">
    <property type="component" value="Unassembled WGS sequence"/>
</dbReference>
<feature type="active site" description="Proton donor" evidence="3">
    <location>
        <position position="56"/>
    </location>
</feature>
<dbReference type="PIRSF" id="PIRSF000097">
    <property type="entry name" value="AKR"/>
    <property type="match status" value="1"/>
</dbReference>
<keyword evidence="8" id="KW-1185">Reference proteome</keyword>